<gene>
    <name evidence="2" type="ORF">GUJ93_ZPchr0656g26853</name>
</gene>
<dbReference type="Proteomes" id="UP000729402">
    <property type="component" value="Unassembled WGS sequence"/>
</dbReference>
<feature type="compositionally biased region" description="Basic residues" evidence="1">
    <location>
        <begin position="144"/>
        <end position="155"/>
    </location>
</feature>
<feature type="compositionally biased region" description="Basic residues" evidence="1">
    <location>
        <begin position="122"/>
        <end position="136"/>
    </location>
</feature>
<evidence type="ECO:0000256" key="1">
    <source>
        <dbReference type="SAM" id="MobiDB-lite"/>
    </source>
</evidence>
<reference evidence="2" key="2">
    <citation type="submission" date="2021-02" db="EMBL/GenBank/DDBJ databases">
        <authorList>
            <person name="Kimball J.A."/>
            <person name="Haas M.W."/>
            <person name="Macchietto M."/>
            <person name="Kono T."/>
            <person name="Duquette J."/>
            <person name="Shao M."/>
        </authorList>
    </citation>
    <scope>NUCLEOTIDE SEQUENCE</scope>
    <source>
        <tissue evidence="2">Fresh leaf tissue</tissue>
    </source>
</reference>
<accession>A0A8J5RHK3</accession>
<dbReference type="EMBL" id="JAAALK010001823">
    <property type="protein sequence ID" value="KAG8040104.1"/>
    <property type="molecule type" value="Genomic_DNA"/>
</dbReference>
<feature type="compositionally biased region" description="Low complexity" evidence="1">
    <location>
        <begin position="156"/>
        <end position="171"/>
    </location>
</feature>
<proteinExistence type="predicted"/>
<sequence>MQIQIPSEGREQQAVFRLTAEGQRTSLTLMLPVDAGVTLAAVLASAATMPRRSGRHGIWDAAARHCTLARAKMLLQPMPSIPDRNMQKYSTNRSSNLNAGQATAAGPVATRSHERNQATRSRSSRWARAGHARRVRPPAGHARAATRRLRSRPHPATRGGHARAQQAAAGHARADHARAATAGATRSAAGGHAQQAAGTARAAGGDSVLRAAGGGIRSGYQLLPYAIQQVSGHRFTGSHPKRNLAVDDFPLKTTRLAS</sequence>
<evidence type="ECO:0000313" key="2">
    <source>
        <dbReference type="EMBL" id="KAG8040104.1"/>
    </source>
</evidence>
<dbReference type="AlphaFoldDB" id="A0A8J5RHK3"/>
<comment type="caution">
    <text evidence="2">The sequence shown here is derived from an EMBL/GenBank/DDBJ whole genome shotgun (WGS) entry which is preliminary data.</text>
</comment>
<evidence type="ECO:0000313" key="3">
    <source>
        <dbReference type="Proteomes" id="UP000729402"/>
    </source>
</evidence>
<feature type="region of interest" description="Disordered" evidence="1">
    <location>
        <begin position="79"/>
        <end position="204"/>
    </location>
</feature>
<protein>
    <submittedName>
        <fullName evidence="2">Uncharacterized protein</fullName>
    </submittedName>
</protein>
<keyword evidence="3" id="KW-1185">Reference proteome</keyword>
<name>A0A8J5RHK3_ZIZPA</name>
<reference evidence="2" key="1">
    <citation type="journal article" date="2021" name="bioRxiv">
        <title>Whole Genome Assembly and Annotation of Northern Wild Rice, Zizania palustris L., Supports a Whole Genome Duplication in the Zizania Genus.</title>
        <authorList>
            <person name="Haas M."/>
            <person name="Kono T."/>
            <person name="Macchietto M."/>
            <person name="Millas R."/>
            <person name="McGilp L."/>
            <person name="Shao M."/>
            <person name="Duquette J."/>
            <person name="Hirsch C.N."/>
            <person name="Kimball J."/>
        </authorList>
    </citation>
    <scope>NUCLEOTIDE SEQUENCE</scope>
    <source>
        <tissue evidence="2">Fresh leaf tissue</tissue>
    </source>
</reference>
<feature type="compositionally biased region" description="Low complexity" evidence="1">
    <location>
        <begin position="179"/>
        <end position="204"/>
    </location>
</feature>
<feature type="compositionally biased region" description="Polar residues" evidence="1">
    <location>
        <begin position="87"/>
        <end position="101"/>
    </location>
</feature>
<organism evidence="2 3">
    <name type="scientific">Zizania palustris</name>
    <name type="common">Northern wild rice</name>
    <dbReference type="NCBI Taxonomy" id="103762"/>
    <lineage>
        <taxon>Eukaryota</taxon>
        <taxon>Viridiplantae</taxon>
        <taxon>Streptophyta</taxon>
        <taxon>Embryophyta</taxon>
        <taxon>Tracheophyta</taxon>
        <taxon>Spermatophyta</taxon>
        <taxon>Magnoliopsida</taxon>
        <taxon>Liliopsida</taxon>
        <taxon>Poales</taxon>
        <taxon>Poaceae</taxon>
        <taxon>BOP clade</taxon>
        <taxon>Oryzoideae</taxon>
        <taxon>Oryzeae</taxon>
        <taxon>Zizaniinae</taxon>
        <taxon>Zizania</taxon>
    </lineage>
</organism>